<dbReference type="AlphaFoldDB" id="A0A5C6RQU0"/>
<dbReference type="InterPro" id="IPR011110">
    <property type="entry name" value="Reg_prop"/>
</dbReference>
<keyword evidence="4" id="KW-0732">Signal</keyword>
<name>A0A5C6RQU0_9FLAO</name>
<dbReference type="InterPro" id="IPR011123">
    <property type="entry name" value="Y_Y_Y"/>
</dbReference>
<dbReference type="GO" id="GO:0000155">
    <property type="term" value="F:phosphorelay sensor kinase activity"/>
    <property type="evidence" value="ECO:0007669"/>
    <property type="project" value="TreeGrafter"/>
</dbReference>
<keyword evidence="2" id="KW-0175">Coiled coil</keyword>
<dbReference type="OrthoDB" id="9763484at2"/>
<evidence type="ECO:0000259" key="5">
    <source>
        <dbReference type="SMART" id="SM00331"/>
    </source>
</evidence>
<dbReference type="InterPro" id="IPR013783">
    <property type="entry name" value="Ig-like_fold"/>
</dbReference>
<accession>A0A5C6RQU0</accession>
<dbReference type="Gene3D" id="3.60.40.10">
    <property type="entry name" value="PPM-type phosphatase domain"/>
    <property type="match status" value="1"/>
</dbReference>
<evidence type="ECO:0000313" key="6">
    <source>
        <dbReference type="EMBL" id="TXB64040.1"/>
    </source>
</evidence>
<dbReference type="Gene3D" id="2.60.40.10">
    <property type="entry name" value="Immunoglobulins"/>
    <property type="match status" value="1"/>
</dbReference>
<evidence type="ECO:0000313" key="7">
    <source>
        <dbReference type="Proteomes" id="UP000321721"/>
    </source>
</evidence>
<keyword evidence="3" id="KW-0472">Membrane</keyword>
<feature type="chain" id="PRO_5023012971" evidence="4">
    <location>
        <begin position="24"/>
        <end position="1067"/>
    </location>
</feature>
<gene>
    <name evidence="6" type="ORF">FRY74_12370</name>
</gene>
<evidence type="ECO:0000256" key="1">
    <source>
        <dbReference type="ARBA" id="ARBA00022553"/>
    </source>
</evidence>
<keyword evidence="3" id="KW-1133">Transmembrane helix</keyword>
<dbReference type="Pfam" id="PF07495">
    <property type="entry name" value="Y_Y_Y"/>
    <property type="match status" value="1"/>
</dbReference>
<dbReference type="InterPro" id="IPR001932">
    <property type="entry name" value="PPM-type_phosphatase-like_dom"/>
</dbReference>
<feature type="domain" description="PPM-type phosphatase" evidence="5">
    <location>
        <begin position="842"/>
        <end position="1067"/>
    </location>
</feature>
<dbReference type="PANTHER" id="PTHR43547">
    <property type="entry name" value="TWO-COMPONENT HISTIDINE KINASE"/>
    <property type="match status" value="1"/>
</dbReference>
<feature type="signal peptide" evidence="4">
    <location>
        <begin position="1"/>
        <end position="23"/>
    </location>
</feature>
<comment type="caution">
    <text evidence="6">The sequence shown here is derived from an EMBL/GenBank/DDBJ whole genome shotgun (WGS) entry which is preliminary data.</text>
</comment>
<feature type="transmembrane region" description="Helical" evidence="3">
    <location>
        <begin position="749"/>
        <end position="768"/>
    </location>
</feature>
<evidence type="ECO:0000256" key="2">
    <source>
        <dbReference type="SAM" id="Coils"/>
    </source>
</evidence>
<sequence>MRKILFFISFLLLLMLQVSTSIAQTYNFSNYNVAQGLEQSDVLSISQANNGCLLYGTNGGGLGVYDGYSFKSIKEKHGLANNVVMSVTKDNDGNVWTATRNGISELNEYVTNVKRNYFIGKSFYYTYANPKNGDVWFGSAQGLYKYNLSLDSIEFYNTPNEILNGSFINCISSDVNENLWVGTKNNGVFKIDTKNNVENYSTKNGLSSNYIKTIIEGKEGEIFVGSLDGLNLIVEDSVQFIKLPKIEGSHLTFTSSSLYKDKLIFGALNKQLYLLDIETHKTEWISQENGFDYQKIWAVFTDTESNLWMGSLGAGMVKFNPVFTYYDVNNGIIDNYIRAVYEDEKSNLYIGYGRGINIIDKNKTIKTLKAKDLGFSIVYHFNEFKNKILLGTNIGLYSMMNDKIEFIPFSDENIKNEDIFCTYRLKNKLYVGGKTGFYVLKNDSLKSVVNSPKEFVYDIIQYRGALFLASNKGVYQYQNNRFKFLSKEEGIDCDKARSFTIDSKNNLWIGTSEGAYLYNGKDFKKITEEDGLTSENIYLMELDGKGNVWLGTNKGLDRLSLESAYQHWNNNLNKIEVRSYGKNEGFNGVECNLNTVFRNRKNEMLFGTINGLYTYHLENDKVNEIPPNLSLNNIKLNFESVSWDNYTDSLNVETNIPSKLELTYNNNNLIFEYVGVSLTNPQEVQYQYKLEGLDENWLPITKDRKAVYTAIPHGDYVFKLKAQNSDGVWVETEVDFSFQINPPWWKTNWFYASSILIILLVGYLIIVVRTRNLKKTQIILTNKVEERTKELREEKEKVESVNTELAHQKTVIEVANKNITDSINYAKKIQDAILPKAAKLEELKESVSVLYMPKDVVSGDFYWYERIGNKLIFAAADCTGHGVPGAFMSMIGVNNLNQIIIENKITSPDRILQELNIAIKKVLKQEDVDSESRDGMDISICCFDLDENVVEYAGAFRPLIYIRDNELHELKGSRQPIGGSAPTDFDYELNRFEIKKEDMFYMFSDGYPDQFGGPKGKKYMNKRLKEVFIDIYTETPSYQKERLRDELLKWMGDHEQIDDILVMCIKI</sequence>
<dbReference type="PANTHER" id="PTHR43547:SF2">
    <property type="entry name" value="HYBRID SIGNAL TRANSDUCTION HISTIDINE KINASE C"/>
    <property type="match status" value="1"/>
</dbReference>
<dbReference type="Pfam" id="PF07228">
    <property type="entry name" value="SpoIIE"/>
    <property type="match status" value="1"/>
</dbReference>
<dbReference type="InterPro" id="IPR015943">
    <property type="entry name" value="WD40/YVTN_repeat-like_dom_sf"/>
</dbReference>
<keyword evidence="1" id="KW-0597">Phosphoprotein</keyword>
<proteinExistence type="predicted"/>
<dbReference type="SMART" id="SM00331">
    <property type="entry name" value="PP2C_SIG"/>
    <property type="match status" value="1"/>
</dbReference>
<dbReference type="Proteomes" id="UP000321721">
    <property type="component" value="Unassembled WGS sequence"/>
</dbReference>
<dbReference type="InterPro" id="IPR036457">
    <property type="entry name" value="PPM-type-like_dom_sf"/>
</dbReference>
<feature type="coiled-coil region" evidence="2">
    <location>
        <begin position="781"/>
        <end position="808"/>
    </location>
</feature>
<dbReference type="SUPFAM" id="SSF50998">
    <property type="entry name" value="Quinoprotein alcohol dehydrogenase-like"/>
    <property type="match status" value="1"/>
</dbReference>
<evidence type="ECO:0000256" key="3">
    <source>
        <dbReference type="SAM" id="Phobius"/>
    </source>
</evidence>
<dbReference type="SUPFAM" id="SSF81606">
    <property type="entry name" value="PP2C-like"/>
    <property type="match status" value="1"/>
</dbReference>
<keyword evidence="7" id="KW-1185">Reference proteome</keyword>
<dbReference type="Pfam" id="PF07494">
    <property type="entry name" value="Reg_prop"/>
    <property type="match status" value="1"/>
</dbReference>
<dbReference type="Gene3D" id="2.130.10.10">
    <property type="entry name" value="YVTN repeat-like/Quinoprotein amine dehydrogenase"/>
    <property type="match status" value="3"/>
</dbReference>
<reference evidence="6 7" key="1">
    <citation type="submission" date="2019-08" db="EMBL/GenBank/DDBJ databases">
        <title>Genome of Vicingus serpentipes NCIMB 15042.</title>
        <authorList>
            <person name="Bowman J.P."/>
        </authorList>
    </citation>
    <scope>NUCLEOTIDE SEQUENCE [LARGE SCALE GENOMIC DNA]</scope>
    <source>
        <strain evidence="6 7">NCIMB 15042</strain>
    </source>
</reference>
<protein>
    <submittedName>
        <fullName evidence="6">SpoIIE family protein phosphatase</fullName>
    </submittedName>
</protein>
<evidence type="ECO:0000256" key="4">
    <source>
        <dbReference type="SAM" id="SignalP"/>
    </source>
</evidence>
<dbReference type="EMBL" id="VOOS01000006">
    <property type="protein sequence ID" value="TXB64040.1"/>
    <property type="molecule type" value="Genomic_DNA"/>
</dbReference>
<keyword evidence="3" id="KW-0812">Transmembrane</keyword>
<dbReference type="InterPro" id="IPR011047">
    <property type="entry name" value="Quinoprotein_ADH-like_sf"/>
</dbReference>
<organism evidence="6 7">
    <name type="scientific">Vicingus serpentipes</name>
    <dbReference type="NCBI Taxonomy" id="1926625"/>
    <lineage>
        <taxon>Bacteria</taxon>
        <taxon>Pseudomonadati</taxon>
        <taxon>Bacteroidota</taxon>
        <taxon>Flavobacteriia</taxon>
        <taxon>Flavobacteriales</taxon>
        <taxon>Vicingaceae</taxon>
        <taxon>Vicingus</taxon>
    </lineage>
</organism>